<dbReference type="Pfam" id="PF01066">
    <property type="entry name" value="CDP-OH_P_transf"/>
    <property type="match status" value="1"/>
</dbReference>
<evidence type="ECO:0000313" key="2">
    <source>
        <dbReference type="EMBL" id="QJR43899.1"/>
    </source>
</evidence>
<dbReference type="InterPro" id="IPR000462">
    <property type="entry name" value="CDP-OH_P_trans"/>
</dbReference>
<organism evidence="2 3">
    <name type="scientific">Mycoplasma miroungirhinis</name>
    <dbReference type="NCBI Taxonomy" id="754516"/>
    <lineage>
        <taxon>Bacteria</taxon>
        <taxon>Bacillati</taxon>
        <taxon>Mycoplasmatota</taxon>
        <taxon>Mollicutes</taxon>
        <taxon>Mycoplasmataceae</taxon>
        <taxon>Mycoplasma</taxon>
    </lineage>
</organism>
<keyword evidence="1" id="KW-0812">Transmembrane</keyword>
<feature type="transmembrane region" description="Helical" evidence="1">
    <location>
        <begin position="12"/>
        <end position="35"/>
    </location>
</feature>
<name>A0A6M4JCV5_9MOLU</name>
<sequence length="260" mass="30534">MKKLKINWYSSLYLSIMRVIAGIFVFILLSVMKIFELEVAYPYTFGICFVIFLIASVSDFFDGRIKNKHNLSSIQIIFEQLADKFLIYPIILFFIKFNLIFTSVVIILFIRDLTALTGKLILFEKNIYFRVPKIIKFKTAIEIISINIVLATNAILGFKNYQIEHLEVWKITVSVIFSIIDLVAIYSLIKYYKPIWKYILRELKARESGNSVYEFKNYSPLIIDDHKQLDTQLNYKNKEIHKISNHSQPVTINYKNDKAI</sequence>
<dbReference type="AlphaFoldDB" id="A0A6M4JCV5"/>
<accession>A0A6M4JCV5</accession>
<evidence type="ECO:0008006" key="4">
    <source>
        <dbReference type="Google" id="ProtNLM"/>
    </source>
</evidence>
<reference evidence="2 3" key="1">
    <citation type="submission" date="2020-05" db="EMBL/GenBank/DDBJ databases">
        <title>Novel Mycoplasma species detected in Mirounga angustirostris (northern elephant seal) from the USA.</title>
        <authorList>
            <person name="Volokhov D.V."/>
        </authorList>
    </citation>
    <scope>NUCLEOTIDE SEQUENCE [LARGE SCALE GENOMIC DNA]</scope>
    <source>
        <strain evidence="2 3">Mirounga ES2806-NAS</strain>
    </source>
</reference>
<protein>
    <recommendedName>
        <fullName evidence="4">CDP-diacylglycerol--glycerol-3-phosphate 3-phosphatidyltransferase</fullName>
    </recommendedName>
</protein>
<dbReference type="GO" id="GO:0016020">
    <property type="term" value="C:membrane"/>
    <property type="evidence" value="ECO:0007669"/>
    <property type="project" value="InterPro"/>
</dbReference>
<dbReference type="KEGG" id="mmio:HLA92_00280"/>
<feature type="transmembrane region" description="Helical" evidence="1">
    <location>
        <begin position="168"/>
        <end position="189"/>
    </location>
</feature>
<proteinExistence type="predicted"/>
<evidence type="ECO:0000256" key="1">
    <source>
        <dbReference type="SAM" id="Phobius"/>
    </source>
</evidence>
<dbReference type="Proteomes" id="UP000502118">
    <property type="component" value="Chromosome"/>
</dbReference>
<keyword evidence="3" id="KW-1185">Reference proteome</keyword>
<evidence type="ECO:0000313" key="3">
    <source>
        <dbReference type="Proteomes" id="UP000502118"/>
    </source>
</evidence>
<feature type="transmembrane region" description="Helical" evidence="1">
    <location>
        <begin position="85"/>
        <end position="110"/>
    </location>
</feature>
<gene>
    <name evidence="2" type="ORF">HLA92_00280</name>
</gene>
<keyword evidence="1" id="KW-1133">Transmembrane helix</keyword>
<dbReference type="GO" id="GO:0016780">
    <property type="term" value="F:phosphotransferase activity, for other substituted phosphate groups"/>
    <property type="evidence" value="ECO:0007669"/>
    <property type="project" value="InterPro"/>
</dbReference>
<dbReference type="RefSeq" id="WP_171112395.1">
    <property type="nucleotide sequence ID" value="NZ_CP053097.1"/>
</dbReference>
<feature type="transmembrane region" description="Helical" evidence="1">
    <location>
        <begin position="41"/>
        <end position="61"/>
    </location>
</feature>
<keyword evidence="1" id="KW-0472">Membrane</keyword>
<dbReference type="GO" id="GO:0008654">
    <property type="term" value="P:phospholipid biosynthetic process"/>
    <property type="evidence" value="ECO:0007669"/>
    <property type="project" value="InterPro"/>
</dbReference>
<dbReference type="EMBL" id="CP053097">
    <property type="protein sequence ID" value="QJR43899.1"/>
    <property type="molecule type" value="Genomic_DNA"/>
</dbReference>